<comment type="catalytic activity">
    <reaction evidence="15">
        <text>substance P + H2O = L-Phe-L-Phe-Gly-L-Leu-L-Met-NH2 + substance P(1-6)</text>
        <dbReference type="Rhea" id="RHEA:71471"/>
        <dbReference type="ChEBI" id="CHEBI:15377"/>
        <dbReference type="ChEBI" id="CHEBI:190692"/>
        <dbReference type="ChEBI" id="CHEBI:190696"/>
        <dbReference type="ChEBI" id="CHEBI:190697"/>
    </reaction>
    <physiologicalReaction direction="left-to-right" evidence="15">
        <dbReference type="Rhea" id="RHEA:71472"/>
    </physiologicalReaction>
</comment>
<comment type="catalytic activity">
    <reaction evidence="21">
        <text>neurotensin + H2O = neurotensin(1-11) + L-isoleucyl-L-leucine</text>
        <dbReference type="Rhea" id="RHEA:71475"/>
        <dbReference type="ChEBI" id="CHEBI:15377"/>
        <dbReference type="ChEBI" id="CHEBI:147362"/>
        <dbReference type="ChEBI" id="CHEBI:190704"/>
        <dbReference type="ChEBI" id="CHEBI:190706"/>
    </reaction>
    <physiologicalReaction direction="left-to-right" evidence="21">
        <dbReference type="Rhea" id="RHEA:71476"/>
    </physiologicalReaction>
</comment>
<accession>A0A8C4WW92</accession>
<dbReference type="GeneTree" id="ENSGT00940000163600"/>
<evidence type="ECO:0000256" key="22">
    <source>
        <dbReference type="ARBA" id="ARBA00049305"/>
    </source>
</evidence>
<dbReference type="GO" id="GO:0005886">
    <property type="term" value="C:plasma membrane"/>
    <property type="evidence" value="ECO:0007669"/>
    <property type="project" value="TreeGrafter"/>
</dbReference>
<evidence type="ECO:0000256" key="3">
    <source>
        <dbReference type="ARBA" id="ARBA00022645"/>
    </source>
</evidence>
<evidence type="ECO:0000256" key="21">
    <source>
        <dbReference type="ARBA" id="ARBA00049273"/>
    </source>
</evidence>
<dbReference type="InterPro" id="IPR001548">
    <property type="entry name" value="Peptidase_M2"/>
</dbReference>
<dbReference type="Proteomes" id="UP000694388">
    <property type="component" value="Unplaced"/>
</dbReference>
<evidence type="ECO:0000256" key="35">
    <source>
        <dbReference type="SAM" id="SignalP"/>
    </source>
</evidence>
<keyword evidence="9 33" id="KW-0482">Metalloprotease</keyword>
<comment type="catalytic activity">
    <reaction evidence="12">
        <text>Release of a C-terminal dipeptide, oligopeptide-|-Xaa-Yaa, when Xaa is not Pro, and Yaa is neither Asp nor Glu. Thus, conversion of angiotensin I to angiotensin II, with increase in vasoconstrictor activity, but no action on angiotensin II.</text>
        <dbReference type="EC" id="3.4.15.1"/>
    </reaction>
</comment>
<feature type="binding site" evidence="27">
    <location>
        <position position="225"/>
    </location>
    <ligand>
        <name>chloride</name>
        <dbReference type="ChEBI" id="CHEBI:17996"/>
        <label>1</label>
    </ligand>
</feature>
<feature type="disulfide bond" evidence="29">
    <location>
        <begin position="539"/>
        <end position="551"/>
    </location>
</feature>
<evidence type="ECO:0000256" key="33">
    <source>
        <dbReference type="RuleBase" id="RU361144"/>
    </source>
</evidence>
<feature type="signal peptide" evidence="35">
    <location>
        <begin position="1"/>
        <end position="22"/>
    </location>
</feature>
<feature type="binding site" evidence="28">
    <location>
        <position position="412"/>
    </location>
    <ligand>
        <name>Zn(2+)</name>
        <dbReference type="ChEBI" id="CHEBI:29105"/>
        <label>1</label>
        <note>catalytic</note>
    </ligand>
</feature>
<evidence type="ECO:0000256" key="13">
    <source>
        <dbReference type="ARBA" id="ARBA00039858"/>
    </source>
</evidence>
<dbReference type="PROSITE" id="PS52011">
    <property type="entry name" value="PEPTIDASE_M2"/>
    <property type="match status" value="2"/>
</dbReference>
<evidence type="ECO:0000256" key="19">
    <source>
        <dbReference type="ARBA" id="ARBA00048231"/>
    </source>
</evidence>
<comment type="cofactor">
    <cofactor evidence="1">
        <name>chloride</name>
        <dbReference type="ChEBI" id="CHEBI:17996"/>
    </cofactor>
</comment>
<feature type="glycosylation site" description="N-linked (GlcNAc...) asparagine" evidence="25">
    <location>
        <position position="671"/>
    </location>
</feature>
<dbReference type="PRINTS" id="PR00791">
    <property type="entry name" value="PEPDIPTASEA"/>
</dbReference>
<feature type="binding site" evidence="31">
    <location>
        <position position="983"/>
    </location>
    <ligand>
        <name>Zn(2+)</name>
        <dbReference type="ChEBI" id="CHEBI:29105"/>
        <label>2</label>
        <note>catalytic</note>
    </ligand>
</feature>
<keyword evidence="34" id="KW-0812">Transmembrane</keyword>
<comment type="catalytic activity">
    <reaction evidence="23">
        <text>substance P + H2O = substance P(1-9) + L-Leu-L-Met-NH2</text>
        <dbReference type="Rhea" id="RHEA:71459"/>
        <dbReference type="ChEBI" id="CHEBI:15377"/>
        <dbReference type="ChEBI" id="CHEBI:190692"/>
        <dbReference type="ChEBI" id="CHEBI:190693"/>
        <dbReference type="ChEBI" id="CHEBI:190700"/>
    </reaction>
    <physiologicalReaction direction="left-to-right" evidence="23">
        <dbReference type="Rhea" id="RHEA:71460"/>
    </physiologicalReaction>
</comment>
<keyword evidence="34" id="KW-1133">Transmembrane helix</keyword>
<dbReference type="OMA" id="GMPPEFW"/>
<keyword evidence="37" id="KW-1185">Reference proteome</keyword>
<evidence type="ECO:0000256" key="29">
    <source>
        <dbReference type="PIRSR" id="PIRSR601548-4"/>
    </source>
</evidence>
<keyword evidence="34" id="KW-0472">Membrane</keyword>
<evidence type="ECO:0000256" key="4">
    <source>
        <dbReference type="ARBA" id="ARBA00022670"/>
    </source>
</evidence>
<feature type="binding site" evidence="31">
    <location>
        <position position="987"/>
    </location>
    <ligand>
        <name>Zn(2+)</name>
        <dbReference type="ChEBI" id="CHEBI:29105"/>
        <label>2</label>
        <note>catalytic</note>
    </ligand>
</feature>
<feature type="active site" description="Proton donor 1" evidence="24">
    <location>
        <position position="514"/>
    </location>
</feature>
<dbReference type="GO" id="GO:0008241">
    <property type="term" value="F:peptidyl-dipeptidase activity"/>
    <property type="evidence" value="ECO:0007669"/>
    <property type="project" value="UniProtKB-EC"/>
</dbReference>
<feature type="transmembrane region" description="Helical" evidence="34">
    <location>
        <begin position="1250"/>
        <end position="1268"/>
    </location>
</feature>
<evidence type="ECO:0000256" key="12">
    <source>
        <dbReference type="ARBA" id="ARBA00036868"/>
    </source>
</evidence>
<dbReference type="FunFam" id="1.10.1370.30:FF:000004">
    <property type="entry name" value="Angiotensin-converting enzyme"/>
    <property type="match status" value="2"/>
</dbReference>
<evidence type="ECO:0000256" key="18">
    <source>
        <dbReference type="ARBA" id="ARBA00048012"/>
    </source>
</evidence>
<dbReference type="GO" id="GO:0004180">
    <property type="term" value="F:carboxypeptidase activity"/>
    <property type="evidence" value="ECO:0007669"/>
    <property type="project" value="UniProtKB-KW"/>
</dbReference>
<dbReference type="PANTHER" id="PTHR10514">
    <property type="entry name" value="ANGIOTENSIN-CONVERTING ENZYME"/>
    <property type="match status" value="1"/>
</dbReference>
<comment type="catalytic activity">
    <reaction evidence="16">
        <text>goralatide + H2O = N-acetyl-L-seryl-L-aspartate + L-lysyl-L-proline</text>
        <dbReference type="Rhea" id="RHEA:71455"/>
        <dbReference type="ChEBI" id="CHEBI:15377"/>
        <dbReference type="ChEBI" id="CHEBI:190701"/>
        <dbReference type="ChEBI" id="CHEBI:190702"/>
        <dbReference type="ChEBI" id="CHEBI:190703"/>
    </reaction>
    <physiologicalReaction direction="left-to-right" evidence="16">
        <dbReference type="Rhea" id="RHEA:71456"/>
    </physiologicalReaction>
</comment>
<evidence type="ECO:0000256" key="34">
    <source>
        <dbReference type="SAM" id="Phobius"/>
    </source>
</evidence>
<feature type="disulfide bond" evidence="29 32">
    <location>
        <begin position="151"/>
        <end position="159"/>
    </location>
</feature>
<feature type="disulfide bond" evidence="29 32">
    <location>
        <begin position="353"/>
        <end position="371"/>
    </location>
</feature>
<feature type="chain" id="PRO_5034131845" description="Angiotensin-converting enzyme" evidence="35">
    <location>
        <begin position="23"/>
        <end position="1291"/>
    </location>
</feature>
<keyword evidence="3 33" id="KW-0121">Carboxypeptidase</keyword>
<dbReference type="PANTHER" id="PTHR10514:SF27">
    <property type="entry name" value="ANGIOTENSIN-CONVERTING ENZYME"/>
    <property type="match status" value="1"/>
</dbReference>
<evidence type="ECO:0000256" key="27">
    <source>
        <dbReference type="PIRSR" id="PIRSR601548-2"/>
    </source>
</evidence>
<evidence type="ECO:0000256" key="7">
    <source>
        <dbReference type="ARBA" id="ARBA00022801"/>
    </source>
</evidence>
<comment type="catalytic activity">
    <reaction evidence="19">
        <text>Leu-enkephalin + H2O = L-tyrosylglycylglycine + L-phenylalanyl-L-leucine</text>
        <dbReference type="Rhea" id="RHEA:71487"/>
        <dbReference type="ChEBI" id="CHEBI:15377"/>
        <dbReference type="ChEBI" id="CHEBI:190689"/>
        <dbReference type="ChEBI" id="CHEBI:190708"/>
        <dbReference type="ChEBI" id="CHEBI:190710"/>
    </reaction>
    <physiologicalReaction direction="left-to-right" evidence="19">
        <dbReference type="Rhea" id="RHEA:71488"/>
    </physiologicalReaction>
</comment>
<dbReference type="GO" id="GO:0046872">
    <property type="term" value="F:metal ion binding"/>
    <property type="evidence" value="ECO:0007669"/>
    <property type="project" value="UniProtKB-KW"/>
</dbReference>
<name>A0A8C4WW92_EPTBU</name>
<evidence type="ECO:0000256" key="32">
    <source>
        <dbReference type="PROSITE-ProRule" id="PRU01355"/>
    </source>
</evidence>
<feature type="glycosylation site" description="N-linked (GlcNAc...) asparagine" evidence="30">
    <location>
        <position position="312"/>
    </location>
</feature>
<feature type="binding site" evidence="28">
    <location>
        <position position="384"/>
    </location>
    <ligand>
        <name>Zn(2+)</name>
        <dbReference type="ChEBI" id="CHEBI:29105"/>
        <label>1</label>
        <note>catalytic</note>
    </ligand>
</feature>
<dbReference type="Pfam" id="PF01401">
    <property type="entry name" value="Peptidase_M2"/>
    <property type="match status" value="2"/>
</dbReference>
<keyword evidence="4 33" id="KW-0645">Protease</keyword>
<organism evidence="36 37">
    <name type="scientific">Eptatretus burgeri</name>
    <name type="common">Inshore hagfish</name>
    <dbReference type="NCBI Taxonomy" id="7764"/>
    <lineage>
        <taxon>Eukaryota</taxon>
        <taxon>Metazoa</taxon>
        <taxon>Chordata</taxon>
        <taxon>Craniata</taxon>
        <taxon>Vertebrata</taxon>
        <taxon>Cyclostomata</taxon>
        <taxon>Myxini</taxon>
        <taxon>Myxiniformes</taxon>
        <taxon>Myxinidae</taxon>
        <taxon>Eptatretinae</taxon>
        <taxon>Eptatretus</taxon>
    </lineage>
</organism>
<comment type="catalytic activity">
    <reaction evidence="18">
        <text>Met-enkephalin + H2O = L-phenylalanyl-L-methionine + L-tyrosylglycylglycine</text>
        <dbReference type="Rhea" id="RHEA:71483"/>
        <dbReference type="ChEBI" id="CHEBI:15377"/>
        <dbReference type="ChEBI" id="CHEBI:189868"/>
        <dbReference type="ChEBI" id="CHEBI:190708"/>
        <dbReference type="ChEBI" id="CHEBI:190709"/>
    </reaction>
    <physiologicalReaction direction="left-to-right" evidence="18">
        <dbReference type="Rhea" id="RHEA:71484"/>
    </physiologicalReaction>
</comment>
<comment type="catalytic activity">
    <reaction evidence="22">
        <text>bradykinin + H2O = L-Phe-L-Arg + bradykinin(1-7)</text>
        <dbReference type="Rhea" id="RHEA:71451"/>
        <dbReference type="ChEBI" id="CHEBI:15377"/>
        <dbReference type="ChEBI" id="CHEBI:132988"/>
        <dbReference type="ChEBI" id="CHEBI:133147"/>
        <dbReference type="ChEBI" id="CHEBI:147352"/>
    </reaction>
    <physiologicalReaction direction="left-to-right" evidence="22">
        <dbReference type="Rhea" id="RHEA:71452"/>
    </physiologicalReaction>
</comment>
<comment type="catalytic activity">
    <reaction evidence="20">
        <text>substance P + H2O = substance P(1-8) + Gly-L-Leu-L-Met-NH2</text>
        <dbReference type="Rhea" id="RHEA:71463"/>
        <dbReference type="ChEBI" id="CHEBI:15377"/>
        <dbReference type="ChEBI" id="CHEBI:190692"/>
        <dbReference type="ChEBI" id="CHEBI:190694"/>
        <dbReference type="ChEBI" id="CHEBI:190699"/>
    </reaction>
    <physiologicalReaction direction="left-to-right" evidence="20">
        <dbReference type="Rhea" id="RHEA:71464"/>
    </physiologicalReaction>
</comment>
<feature type="binding site" evidence="27">
    <location>
        <position position="523"/>
    </location>
    <ligand>
        <name>chloride</name>
        <dbReference type="ChEBI" id="CHEBI:17996"/>
        <label>1</label>
    </ligand>
</feature>
<comment type="caution">
    <text evidence="32">Lacks conserved residue(s) required for the propagation of feature annotation.</text>
</comment>
<evidence type="ECO:0000313" key="36">
    <source>
        <dbReference type="Ensembl" id="ENSEBUP00000014970.1"/>
    </source>
</evidence>
<feature type="binding site" evidence="31">
    <location>
        <position position="1011"/>
    </location>
    <ligand>
        <name>Zn(2+)</name>
        <dbReference type="ChEBI" id="CHEBI:29105"/>
        <label>2</label>
        <note>catalytic</note>
    </ligand>
</feature>
<feature type="glycosylation site" description="N-linked (GlcNAc...) (complex) asparagine" evidence="25">
    <location>
        <position position="689"/>
    </location>
</feature>
<reference evidence="36" key="1">
    <citation type="submission" date="2025-08" db="UniProtKB">
        <authorList>
            <consortium name="Ensembl"/>
        </authorList>
    </citation>
    <scope>IDENTIFICATION</scope>
</reference>
<feature type="glycosylation site" description="N-linked (GlcNAc...) asparagine; partial" evidence="25">
    <location>
        <position position="1186"/>
    </location>
</feature>
<evidence type="ECO:0000256" key="1">
    <source>
        <dbReference type="ARBA" id="ARBA00001923"/>
    </source>
</evidence>
<evidence type="ECO:0000256" key="9">
    <source>
        <dbReference type="ARBA" id="ARBA00023049"/>
    </source>
</evidence>
<dbReference type="GO" id="GO:0006508">
    <property type="term" value="P:proteolysis"/>
    <property type="evidence" value="ECO:0007669"/>
    <property type="project" value="UniProtKB-KW"/>
</dbReference>
<evidence type="ECO:0000256" key="15">
    <source>
        <dbReference type="ARBA" id="ARBA00047629"/>
    </source>
</evidence>
<keyword evidence="6 35" id="KW-0732">Signal</keyword>
<evidence type="ECO:0000256" key="6">
    <source>
        <dbReference type="ARBA" id="ARBA00022729"/>
    </source>
</evidence>
<feature type="glycosylation site" description="N-linked (GlcNAc...) asparagine" evidence="30">
    <location>
        <position position="106"/>
    </location>
</feature>
<protein>
    <recommendedName>
        <fullName evidence="13 33">Angiotensin-converting enzyme</fullName>
        <ecNumber evidence="33">3.4.-.-</ecNumber>
    </recommendedName>
</protein>
<evidence type="ECO:0000256" key="24">
    <source>
        <dbReference type="PIRSR" id="PIRSR601548-1"/>
    </source>
</evidence>
<evidence type="ECO:0000256" key="8">
    <source>
        <dbReference type="ARBA" id="ARBA00022833"/>
    </source>
</evidence>
<proteinExistence type="inferred from homology"/>
<evidence type="ECO:0000256" key="2">
    <source>
        <dbReference type="ARBA" id="ARBA00008139"/>
    </source>
</evidence>
<feature type="disulfide bond" evidence="32">
    <location>
        <begin position="952"/>
        <end position="970"/>
    </location>
</feature>
<comment type="catalytic activity">
    <reaction evidence="14">
        <text>Met-enkephalin-Arg-Phe + H2O = L-arginyl-L-phenylalanine + Met-enkephalin</text>
        <dbReference type="Rhea" id="RHEA:70675"/>
        <dbReference type="ChEBI" id="CHEBI:15377"/>
        <dbReference type="ChEBI" id="CHEBI:189868"/>
        <dbReference type="ChEBI" id="CHEBI:189869"/>
        <dbReference type="ChEBI" id="CHEBI:189870"/>
    </reaction>
    <physiologicalReaction direction="left-to-right" evidence="14">
        <dbReference type="Rhea" id="RHEA:70676"/>
    </physiologicalReaction>
</comment>
<evidence type="ECO:0000256" key="23">
    <source>
        <dbReference type="ARBA" id="ARBA00049470"/>
    </source>
</evidence>
<comment type="catalytic activity">
    <reaction evidence="17">
        <text>angiotensin I + H2O = L-histidyl-L-leucine + angiotensin II</text>
        <dbReference type="Rhea" id="RHEA:63560"/>
        <dbReference type="ChEBI" id="CHEBI:15377"/>
        <dbReference type="ChEBI" id="CHEBI:58506"/>
        <dbReference type="ChEBI" id="CHEBI:147350"/>
        <dbReference type="ChEBI" id="CHEBI:147392"/>
        <dbReference type="EC" id="3.4.15.1"/>
    </reaction>
    <physiologicalReaction direction="left-to-right" evidence="17">
        <dbReference type="Rhea" id="RHEA:63561"/>
    </physiologicalReaction>
</comment>
<keyword evidence="8 28" id="KW-0862">Zinc</keyword>
<dbReference type="EC" id="3.4.-.-" evidence="33"/>
<evidence type="ECO:0000256" key="31">
    <source>
        <dbReference type="PIRSR" id="PIRSR601548-8"/>
    </source>
</evidence>
<feature type="active site" description="Proton donor 2" evidence="26">
    <location>
        <position position="1113"/>
    </location>
</feature>
<keyword evidence="5 28" id="KW-0479">Metal-binding</keyword>
<feature type="glycosylation site" description="N-linked (GlcNAc...) asparagine" evidence="30">
    <location>
        <position position="49"/>
    </location>
</feature>
<feature type="active site" description="Proton acceptor 1" evidence="24">
    <location>
        <position position="385"/>
    </location>
</feature>
<feature type="active site" description="Proton acceptor 2" evidence="26">
    <location>
        <position position="984"/>
    </location>
</feature>
<evidence type="ECO:0000256" key="11">
    <source>
        <dbReference type="ARBA" id="ARBA00023180"/>
    </source>
</evidence>
<evidence type="ECO:0000256" key="25">
    <source>
        <dbReference type="PIRSR" id="PIRSR601548-10"/>
    </source>
</evidence>
<evidence type="ECO:0000256" key="28">
    <source>
        <dbReference type="PIRSR" id="PIRSR601548-3"/>
    </source>
</evidence>
<dbReference type="SUPFAM" id="SSF55486">
    <property type="entry name" value="Metalloproteases ('zincins'), catalytic domain"/>
    <property type="match status" value="2"/>
</dbReference>
<dbReference type="Gene3D" id="1.10.1370.30">
    <property type="match status" value="2"/>
</dbReference>
<reference evidence="36" key="2">
    <citation type="submission" date="2025-09" db="UniProtKB">
        <authorList>
            <consortium name="Ensembl"/>
        </authorList>
    </citation>
    <scope>IDENTIFICATION</scope>
</reference>
<evidence type="ECO:0000256" key="16">
    <source>
        <dbReference type="ARBA" id="ARBA00047642"/>
    </source>
</evidence>
<evidence type="ECO:0000256" key="14">
    <source>
        <dbReference type="ARBA" id="ARBA00047529"/>
    </source>
</evidence>
<keyword evidence="7 33" id="KW-0378">Hydrolase</keyword>
<dbReference type="CDD" id="cd06461">
    <property type="entry name" value="M2_ACE"/>
    <property type="match status" value="2"/>
</dbReference>
<keyword evidence="10 29" id="KW-1015">Disulfide bond</keyword>
<evidence type="ECO:0000313" key="37">
    <source>
        <dbReference type="Proteomes" id="UP000694388"/>
    </source>
</evidence>
<evidence type="ECO:0000256" key="30">
    <source>
        <dbReference type="PIRSR" id="PIRSR601548-5"/>
    </source>
</evidence>
<evidence type="ECO:0000256" key="17">
    <source>
        <dbReference type="ARBA" id="ARBA00047862"/>
    </source>
</evidence>
<evidence type="ECO:0000256" key="26">
    <source>
        <dbReference type="PIRSR" id="PIRSR601548-11"/>
    </source>
</evidence>
<keyword evidence="11 25" id="KW-0325">Glycoprotein</keyword>
<comment type="similarity">
    <text evidence="2 32 33">Belongs to the peptidase M2 family.</text>
</comment>
<dbReference type="Ensembl" id="ENSEBUT00000015545.1">
    <property type="protein sequence ID" value="ENSEBUP00000014970.1"/>
    <property type="gene ID" value="ENSEBUG00000009434.1"/>
</dbReference>
<sequence length="1291" mass="149371">MARAMRACALLSLLVFATSAWAQKLLVDILTEPCQPTEEGALNFTEQFNKSAENVFYQSVLASWTYNTNITDYNMDKEVNATLMSQVFKEEWGKQAKRCFSGVLNNLTEPLKRQIGSISTLYSANLEQAKRKKFNLLKSEMEGLYAKVTVCKPGQQSDCASFEPTIKDIMATSRSYKELLYYWETWHTNVGQAIRDNYTEFVALSNEAADMDGFADTGAYWRSFYQSDSFTTDLEHLFDELKPLYLNLHAYTRRKLYESYGPQYINLRGPIPAHILGNMWSQSWSNIYDLVIPFPNKESVDVTSAMVAQKWNATHMFHVSDEFFTSLNLIPMPQEFWDKSMLTKPENGRDVVCHASAWDFYNRKDFRIKMCTEVNMVDLFTIHHEMGHIEYYLQYKDQPVPFRYGANPGFHEAIGDVLALSVSTPKHLKDIGLLENVEDDKESTMNYLLNMALQKIAFLPFGYLIDLWRWRVFSGETTPEQYNFDWWYLRTKYQGICPGVPRTKKDFDAGAKYHIPANTPYIRYFVSFVIQFQFHKALCNASGHTGPLHTCDIYKSTAAGNLLAKALQKGSSRPWPEVLQEIVGTPSMSAKPLMEYFEPITEWLKEQNQKNNEILGWPEYSWTPPIPDGYPVDIDKITDIKKAEEFLAEFNDTSEEIIYKYNDAYWKYNTNITDYNDQLQQKAYLQWANHSKEFGLRAQQFDKDAFQDESIRRQLEKISLIGSAALPKTDLKEFNAIISKMETIYSVAKVCWNGDQDCSLLDPDLTGIMAMSRDYKELEYVWEGWRNASGRTMRQDYIRYVELSNEAARLNGFPDNGALWRSYYDTKTFEADIERIYKELQPLYRNLHAYVRRKLLDTYGQNHINTKGAIPAHLLGNMWAQSWINIYDLVVPYPSAPKIDATPTMLKQKWNATHMFHIADEFFTSLNLIPMPQEFWDKSMMTKPEDGRAVVCHPSAWDFGNRKDFRIKMCTVVNMDDLVTIHHEMGHVEYFMQYKDQPVPFRDGANPGFHEAIGDVLALSVSTPKHLKEIGLLEKVDDNEASEINFLLKMALDKIAFLPFAYLMDQWRWKVFDGRISSTEYNKQWWNLRLKYQGLCSPTPRTEKDFDPGAKYHIPSDVSYIRYFVSFVIQFQFHKAMCDKAGHTGPLHKCDVYKSKAAGDLMADMMSLGSSKPWQDAMEKITGQRNMSAESLLEYFQPLTTWLKKENENEVLGWPEYDWSPYLQPDVQERELVDFLGMKLPSSNAEAGQWILLVIALVLCVGLIAMACKLPKQKKHDMPQNSLAMDKAMSI</sequence>
<feature type="glycosylation site" description="N-linked (GlcNAc...) asparagine" evidence="30">
    <location>
        <position position="69"/>
    </location>
</feature>
<evidence type="ECO:0000256" key="10">
    <source>
        <dbReference type="ARBA" id="ARBA00023157"/>
    </source>
</evidence>
<evidence type="ECO:0000256" key="20">
    <source>
        <dbReference type="ARBA" id="ARBA00049116"/>
    </source>
</evidence>
<comment type="cofactor">
    <cofactor evidence="33">
        <name>Zn(2+)</name>
        <dbReference type="ChEBI" id="CHEBI:29105"/>
    </cofactor>
    <text evidence="33">Binds 2 Zn(2+) ions per subunit.</text>
</comment>
<dbReference type="GO" id="GO:0008237">
    <property type="term" value="F:metallopeptidase activity"/>
    <property type="evidence" value="ECO:0007669"/>
    <property type="project" value="UniProtKB-KW"/>
</dbReference>
<feature type="binding site" evidence="28">
    <location>
        <position position="388"/>
    </location>
    <ligand>
        <name>Zn(2+)</name>
        <dbReference type="ChEBI" id="CHEBI:29105"/>
        <label>1</label>
        <note>catalytic</note>
    </ligand>
</feature>
<evidence type="ECO:0000256" key="5">
    <source>
        <dbReference type="ARBA" id="ARBA00022723"/>
    </source>
</evidence>